<sequence length="526" mass="59977">MDNYSISWVRKHIVKLRPDAFYGKFGYSYISRKIAEDDLKCALKTIEQEGNRSRRTKARSLLNRFEAWTHSLDCENYWLKLEIMMDKAAHDVAGRKAAYRSLDIYCQKVNTEERDSSPSSSSTVQAKVMPNLLNIRADNGYEGSSGDEEEGDEARADDEDESITMSSDEEKEDNKVDIGDLDEASVAGGGRGRAMTELDWAAARATLDKYRSKLPKTRRLYDPLFYFIIDHSGHHGPTSKILGSYFCSMLASLPDALHFVLPKLSDEQNKYFDKLITASDLDDVTATTFDERRAKNLVRKVMESVTLHSRDDMSEFEHLMRNLVPLLDATVGQVQDHRVHYGEHTLQATAVRRNKDSNPAQRARTGYKVDVLVEFLDLDWRPDISCGEVSGGLPRCSRAKEWRDTLKLGWELRDMWAMVQDELFSVDASGLVIWGFTTVGKLYSLSYLQSCEFFTSLMLTMRSDGIKDGNYAYTRLRPPAVFFISSWPTRRRWHRHVGTCVISRSLTAPCWGSSRSSSRRRASYAT</sequence>
<reference evidence="2 3" key="1">
    <citation type="journal article" date="2018" name="New Phytol.">
        <title>Phylogenomics of Endogonaceae and evolution of mycorrhizas within Mucoromycota.</title>
        <authorList>
            <person name="Chang Y."/>
            <person name="Desiro A."/>
            <person name="Na H."/>
            <person name="Sandor L."/>
            <person name="Lipzen A."/>
            <person name="Clum A."/>
            <person name="Barry K."/>
            <person name="Grigoriev I.V."/>
            <person name="Martin F.M."/>
            <person name="Stajich J.E."/>
            <person name="Smith M.E."/>
            <person name="Bonito G."/>
            <person name="Spatafora J.W."/>
        </authorList>
    </citation>
    <scope>NUCLEOTIDE SEQUENCE [LARGE SCALE GENOMIC DNA]</scope>
    <source>
        <strain evidence="2 3">GMNB39</strain>
    </source>
</reference>
<proteinExistence type="predicted"/>
<feature type="region of interest" description="Disordered" evidence="1">
    <location>
        <begin position="135"/>
        <end position="176"/>
    </location>
</feature>
<accession>A0A433B6P1</accession>
<name>A0A433B6P1_9FUNG</name>
<dbReference type="Proteomes" id="UP000268093">
    <property type="component" value="Unassembled WGS sequence"/>
</dbReference>
<comment type="caution">
    <text evidence="2">The sequence shown here is derived from an EMBL/GenBank/DDBJ whole genome shotgun (WGS) entry which is preliminary data.</text>
</comment>
<keyword evidence="3" id="KW-1185">Reference proteome</keyword>
<dbReference type="EMBL" id="RBNI01016270">
    <property type="protein sequence ID" value="RUP10420.1"/>
    <property type="molecule type" value="Genomic_DNA"/>
</dbReference>
<protein>
    <submittedName>
        <fullName evidence="2">Uncharacterized protein</fullName>
    </submittedName>
</protein>
<dbReference type="AlphaFoldDB" id="A0A433B6P1"/>
<feature type="compositionally biased region" description="Acidic residues" evidence="1">
    <location>
        <begin position="145"/>
        <end position="171"/>
    </location>
</feature>
<gene>
    <name evidence="2" type="ORF">BC936DRAFT_140009</name>
</gene>
<dbReference type="OrthoDB" id="2350333at2759"/>
<evidence type="ECO:0000256" key="1">
    <source>
        <dbReference type="SAM" id="MobiDB-lite"/>
    </source>
</evidence>
<organism evidence="2 3">
    <name type="scientific">Jimgerdemannia flammicorona</name>
    <dbReference type="NCBI Taxonomy" id="994334"/>
    <lineage>
        <taxon>Eukaryota</taxon>
        <taxon>Fungi</taxon>
        <taxon>Fungi incertae sedis</taxon>
        <taxon>Mucoromycota</taxon>
        <taxon>Mucoromycotina</taxon>
        <taxon>Endogonomycetes</taxon>
        <taxon>Endogonales</taxon>
        <taxon>Endogonaceae</taxon>
        <taxon>Jimgerdemannia</taxon>
    </lineage>
</organism>
<evidence type="ECO:0000313" key="2">
    <source>
        <dbReference type="EMBL" id="RUP10420.1"/>
    </source>
</evidence>
<evidence type="ECO:0000313" key="3">
    <source>
        <dbReference type="Proteomes" id="UP000268093"/>
    </source>
</evidence>